<reference evidence="1" key="1">
    <citation type="submission" date="2021-06" db="EMBL/GenBank/DDBJ databases">
        <authorList>
            <person name="Hodson N. C."/>
            <person name="Mongue J. A."/>
            <person name="Jaron S. K."/>
        </authorList>
    </citation>
    <scope>NUCLEOTIDE SEQUENCE</scope>
</reference>
<keyword evidence="2" id="KW-1185">Reference proteome</keyword>
<feature type="non-terminal residue" evidence="1">
    <location>
        <position position="1"/>
    </location>
</feature>
<feature type="non-terminal residue" evidence="1">
    <location>
        <position position="71"/>
    </location>
</feature>
<evidence type="ECO:0000313" key="2">
    <source>
        <dbReference type="Proteomes" id="UP000708208"/>
    </source>
</evidence>
<accession>A0A8J2L6T3</accession>
<dbReference type="Proteomes" id="UP000708208">
    <property type="component" value="Unassembled WGS sequence"/>
</dbReference>
<dbReference type="AlphaFoldDB" id="A0A8J2L6T3"/>
<gene>
    <name evidence="1" type="ORF">AFUS01_LOCUS36313</name>
</gene>
<comment type="caution">
    <text evidence="1">The sequence shown here is derived from an EMBL/GenBank/DDBJ whole genome shotgun (WGS) entry which is preliminary data.</text>
</comment>
<proteinExistence type="predicted"/>
<protein>
    <submittedName>
        <fullName evidence="1">Uncharacterized protein</fullName>
    </submittedName>
</protein>
<evidence type="ECO:0000313" key="1">
    <source>
        <dbReference type="EMBL" id="CAG7826248.1"/>
    </source>
</evidence>
<sequence length="71" mass="7786">IASFISKLYNIEHGPLNDDYEKVTLGVVKLQFIYDVSVQDVSNGILVGTETKIKLNAKDCSCIGRLAIEKG</sequence>
<name>A0A8J2L6T3_9HEXA</name>
<dbReference type="EMBL" id="CAJVCH010539182">
    <property type="protein sequence ID" value="CAG7826248.1"/>
    <property type="molecule type" value="Genomic_DNA"/>
</dbReference>
<organism evidence="1 2">
    <name type="scientific">Allacma fusca</name>
    <dbReference type="NCBI Taxonomy" id="39272"/>
    <lineage>
        <taxon>Eukaryota</taxon>
        <taxon>Metazoa</taxon>
        <taxon>Ecdysozoa</taxon>
        <taxon>Arthropoda</taxon>
        <taxon>Hexapoda</taxon>
        <taxon>Collembola</taxon>
        <taxon>Symphypleona</taxon>
        <taxon>Sminthuridae</taxon>
        <taxon>Allacma</taxon>
    </lineage>
</organism>